<evidence type="ECO:0000256" key="10">
    <source>
        <dbReference type="ARBA" id="ARBA00023157"/>
    </source>
</evidence>
<dbReference type="SMART" id="SM01330">
    <property type="entry name" value="Frizzled"/>
    <property type="match status" value="1"/>
</dbReference>
<feature type="transmembrane region" description="Helical" evidence="15">
    <location>
        <begin position="457"/>
        <end position="481"/>
    </location>
</feature>
<dbReference type="Gene3D" id="1.10.2000.10">
    <property type="entry name" value="Frizzled cysteine-rich domain"/>
    <property type="match status" value="1"/>
</dbReference>
<dbReference type="EMBL" id="KJ719304">
    <property type="protein sequence ID" value="AID70701.1"/>
    <property type="molecule type" value="mRNA"/>
</dbReference>
<evidence type="ECO:0000256" key="3">
    <source>
        <dbReference type="ARBA" id="ARBA00022473"/>
    </source>
</evidence>
<keyword evidence="11" id="KW-0675">Receptor</keyword>
<organism evidence="19">
    <name type="scientific">Rhopilema esculentum</name>
    <dbReference type="NCBI Taxonomy" id="499914"/>
    <lineage>
        <taxon>Eukaryota</taxon>
        <taxon>Metazoa</taxon>
        <taxon>Cnidaria</taxon>
        <taxon>Scyphozoa</taxon>
        <taxon>Rhizostomeae</taxon>
        <taxon>Rhizostomatidae</taxon>
        <taxon>Rhopilema</taxon>
    </lineage>
</organism>
<evidence type="ECO:0000256" key="2">
    <source>
        <dbReference type="ARBA" id="ARBA00008077"/>
    </source>
</evidence>
<dbReference type="GO" id="GO:0035567">
    <property type="term" value="P:non-canonical Wnt signaling pathway"/>
    <property type="evidence" value="ECO:0007669"/>
    <property type="project" value="TreeGrafter"/>
</dbReference>
<feature type="disulfide bond" evidence="13">
    <location>
        <begin position="37"/>
        <end position="83"/>
    </location>
</feature>
<evidence type="ECO:0000256" key="4">
    <source>
        <dbReference type="ARBA" id="ARBA00022475"/>
    </source>
</evidence>
<dbReference type="GO" id="GO:0060070">
    <property type="term" value="P:canonical Wnt signaling pathway"/>
    <property type="evidence" value="ECO:0007669"/>
    <property type="project" value="TreeGrafter"/>
</dbReference>
<feature type="domain" description="FZ" evidence="17">
    <location>
        <begin position="24"/>
        <end position="144"/>
    </location>
</feature>
<evidence type="ECO:0000256" key="1">
    <source>
        <dbReference type="ARBA" id="ARBA00004651"/>
    </source>
</evidence>
<dbReference type="Pfam" id="PF01392">
    <property type="entry name" value="Fz"/>
    <property type="match status" value="1"/>
</dbReference>
<evidence type="ECO:0000256" key="7">
    <source>
        <dbReference type="ARBA" id="ARBA00022729"/>
    </source>
</evidence>
<dbReference type="PANTHER" id="PTHR11309:SF47">
    <property type="entry name" value="FRIZZLED"/>
    <property type="match status" value="1"/>
</dbReference>
<comment type="caution">
    <text evidence="13">Lacks conserved residue(s) required for the propagation of feature annotation.</text>
</comment>
<evidence type="ECO:0000256" key="14">
    <source>
        <dbReference type="SAM" id="MobiDB-lite"/>
    </source>
</evidence>
<feature type="chain" id="PRO_5001650519" evidence="16">
    <location>
        <begin position="24"/>
        <end position="586"/>
    </location>
</feature>
<dbReference type="AlphaFoldDB" id="A0A068FU94"/>
<evidence type="ECO:0000256" key="9">
    <source>
        <dbReference type="ARBA" id="ARBA00023136"/>
    </source>
</evidence>
<evidence type="ECO:0000313" key="19">
    <source>
        <dbReference type="EMBL" id="AID70701.1"/>
    </source>
</evidence>
<feature type="transmembrane region" description="Helical" evidence="15">
    <location>
        <begin position="247"/>
        <end position="268"/>
    </location>
</feature>
<feature type="transmembrane region" description="Helical" evidence="15">
    <location>
        <begin position="526"/>
        <end position="548"/>
    </location>
</feature>
<keyword evidence="7 16" id="KW-0732">Signal</keyword>
<feature type="disulfide bond" evidence="13">
    <location>
        <begin position="74"/>
        <end position="112"/>
    </location>
</feature>
<dbReference type="PROSITE" id="PS50261">
    <property type="entry name" value="G_PROTEIN_RECEP_F2_4"/>
    <property type="match status" value="1"/>
</dbReference>
<evidence type="ECO:0000256" key="6">
    <source>
        <dbReference type="ARBA" id="ARBA00022692"/>
    </source>
</evidence>
<protein>
    <submittedName>
        <fullName evidence="19">Frizzled 1</fullName>
    </submittedName>
</protein>
<dbReference type="PROSITE" id="PS50038">
    <property type="entry name" value="FZ"/>
    <property type="match status" value="1"/>
</dbReference>
<dbReference type="SMART" id="SM00063">
    <property type="entry name" value="FRI"/>
    <property type="match status" value="1"/>
</dbReference>
<dbReference type="FunFam" id="1.10.2000.10:FF:000016">
    <property type="entry name" value="Frizzled"/>
    <property type="match status" value="1"/>
</dbReference>
<accession>A0A068FU94</accession>
<feature type="disulfide bond" evidence="13">
    <location>
        <begin position="105"/>
        <end position="129"/>
    </location>
</feature>
<dbReference type="InterPro" id="IPR015526">
    <property type="entry name" value="Frizzled/SFRP"/>
</dbReference>
<evidence type="ECO:0000256" key="12">
    <source>
        <dbReference type="ARBA" id="ARBA00023180"/>
    </source>
</evidence>
<feature type="transmembrane region" description="Helical" evidence="15">
    <location>
        <begin position="280"/>
        <end position="300"/>
    </location>
</feature>
<dbReference type="PANTHER" id="PTHR11309">
    <property type="entry name" value="FRIZZLED"/>
    <property type="match status" value="1"/>
</dbReference>
<dbReference type="SUPFAM" id="SSF63501">
    <property type="entry name" value="Frizzled cysteine-rich domain"/>
    <property type="match status" value="1"/>
</dbReference>
<dbReference type="InterPro" id="IPR036790">
    <property type="entry name" value="Frizzled_dom_sf"/>
</dbReference>
<keyword evidence="6 15" id="KW-0812">Transmembrane</keyword>
<evidence type="ECO:0000256" key="11">
    <source>
        <dbReference type="ARBA" id="ARBA00023170"/>
    </source>
</evidence>
<evidence type="ECO:0000256" key="5">
    <source>
        <dbReference type="ARBA" id="ARBA00022687"/>
    </source>
</evidence>
<comment type="similarity">
    <text evidence="2">Belongs to the G-protein coupled receptor Fz/Smo family.</text>
</comment>
<feature type="domain" description="G-protein coupled receptors family 2 profile 2" evidence="18">
    <location>
        <begin position="244"/>
        <end position="555"/>
    </location>
</feature>
<keyword evidence="8 15" id="KW-1133">Transmembrane helix</keyword>
<sequence>MVTTWGFFVLLMHLILLFEESASISPSRCEPITIPLCQDIQYNKTVFPNLLSHRNQEEAGLEVHQFFPLVKVECSKYLKFFLCSVYVPICSDKVSTPIPPCRILCKVARDGCLKLMNSFGFQWPEALQCERYPEMGSGSLCVGKNFTEKERGGDKKPSGNGNNGGNGGNTNREPGTKTNKRNDRREPGFDVTFNISQFKTGKPIFRCPSVQNKSDDKHYNFMGEMGCAGECTNIYFTTKERDFARKWILFWALMCIISTTFSLLTYLIDMKRFHYPYKPIIFLCGCYFVIAVVYIVGYVADRDISCHKVKSGTMLYNQGTENAGCTVVFMFLYFFTMASAIWWVILTLTWFLAAGMKWSHEAIEGNSQYFHAAAWALPAAKTIAILAMHEVDGDELSGICFVGGSNLQALRGFLLAPLFVYLVLGTFFLLAGFISLVRIRSVLKHDQSLKTDKLTRLMIRIGVFSILYTLPAIIVIACLFYEQAYRHTWDSAWIRSWYRTKIFCNDMQVDKKYCSSQIIGVERPDFAVYMIKFLMMLMVGITSGFWIWSGKTLTSWKRFYYVRILKRSMPKNPHSHGHGASSRTNV</sequence>
<feature type="signal peptide" evidence="16">
    <location>
        <begin position="1"/>
        <end position="23"/>
    </location>
</feature>
<keyword evidence="3" id="KW-0217">Developmental protein</keyword>
<evidence type="ECO:0000259" key="18">
    <source>
        <dbReference type="PROSITE" id="PS50261"/>
    </source>
</evidence>
<dbReference type="Pfam" id="PF01534">
    <property type="entry name" value="Frizzled"/>
    <property type="match status" value="1"/>
</dbReference>
<keyword evidence="9 15" id="KW-0472">Membrane</keyword>
<feature type="disulfide bond" evidence="13">
    <location>
        <begin position="29"/>
        <end position="90"/>
    </location>
</feature>
<keyword evidence="12" id="KW-0325">Glycoprotein</keyword>
<keyword evidence="5" id="KW-0879">Wnt signaling pathway</keyword>
<name>A0A068FU94_9CNID</name>
<evidence type="ECO:0000259" key="17">
    <source>
        <dbReference type="PROSITE" id="PS50038"/>
    </source>
</evidence>
<dbReference type="GO" id="GO:0005886">
    <property type="term" value="C:plasma membrane"/>
    <property type="evidence" value="ECO:0007669"/>
    <property type="project" value="UniProtKB-SubCell"/>
</dbReference>
<dbReference type="Gene3D" id="1.20.1070.10">
    <property type="entry name" value="Rhodopsin 7-helix transmembrane proteins"/>
    <property type="match status" value="1"/>
</dbReference>
<gene>
    <name evidence="19" type="primary">FZD-1</name>
</gene>
<evidence type="ECO:0000256" key="13">
    <source>
        <dbReference type="PROSITE-ProRule" id="PRU00090"/>
    </source>
</evidence>
<keyword evidence="10 13" id="KW-1015">Disulfide bond</keyword>
<dbReference type="InterPro" id="IPR020067">
    <property type="entry name" value="Frizzled_dom"/>
</dbReference>
<dbReference type="PRINTS" id="PR00489">
    <property type="entry name" value="FRIZZLED"/>
</dbReference>
<comment type="subcellular location">
    <subcellularLocation>
        <location evidence="1">Cell membrane</location>
        <topology evidence="1">Multi-pass membrane protein</topology>
    </subcellularLocation>
</comment>
<dbReference type="GO" id="GO:0042813">
    <property type="term" value="F:Wnt receptor activity"/>
    <property type="evidence" value="ECO:0007669"/>
    <property type="project" value="TreeGrafter"/>
</dbReference>
<evidence type="ECO:0000256" key="16">
    <source>
        <dbReference type="SAM" id="SignalP"/>
    </source>
</evidence>
<dbReference type="InterPro" id="IPR017981">
    <property type="entry name" value="GPCR_2-like_7TM"/>
</dbReference>
<feature type="region of interest" description="Disordered" evidence="14">
    <location>
        <begin position="149"/>
        <end position="188"/>
    </location>
</feature>
<evidence type="ECO:0000256" key="8">
    <source>
        <dbReference type="ARBA" id="ARBA00022989"/>
    </source>
</evidence>
<dbReference type="InterPro" id="IPR000539">
    <property type="entry name" value="Frizzled/Smoothened_7TM"/>
</dbReference>
<feature type="transmembrane region" description="Helical" evidence="15">
    <location>
        <begin position="414"/>
        <end position="437"/>
    </location>
</feature>
<evidence type="ECO:0000256" key="15">
    <source>
        <dbReference type="SAM" id="Phobius"/>
    </source>
</evidence>
<proteinExistence type="evidence at transcript level"/>
<keyword evidence="4" id="KW-1003">Cell membrane</keyword>
<reference evidence="19" key="1">
    <citation type="submission" date="2014-04" db="EMBL/GenBank/DDBJ databases">
        <authorList>
            <person name="Zhou C."/>
        </authorList>
    </citation>
    <scope>NUCLEOTIDE SEQUENCE</scope>
</reference>
<dbReference type="GO" id="GO:0017147">
    <property type="term" value="F:Wnt-protein binding"/>
    <property type="evidence" value="ECO:0007669"/>
    <property type="project" value="TreeGrafter"/>
</dbReference>
<feature type="transmembrane region" description="Helical" evidence="15">
    <location>
        <begin position="331"/>
        <end position="356"/>
    </location>
</feature>